<evidence type="ECO:0000256" key="3">
    <source>
        <dbReference type="ARBA" id="ARBA00022741"/>
    </source>
</evidence>
<evidence type="ECO:0000313" key="7">
    <source>
        <dbReference type="EMBL" id="SCC13676.1"/>
    </source>
</evidence>
<evidence type="ECO:0000256" key="1">
    <source>
        <dbReference type="ARBA" id="ARBA00022527"/>
    </source>
</evidence>
<dbReference type="SMART" id="SM00220">
    <property type="entry name" value="S_TKc"/>
    <property type="match status" value="1"/>
</dbReference>
<dbReference type="PANTHER" id="PTHR24345:SF0">
    <property type="entry name" value="CELL CYCLE SERINE_THREONINE-PROTEIN KINASE CDC5_MSD2"/>
    <property type="match status" value="1"/>
</dbReference>
<dbReference type="OrthoDB" id="9813021at2"/>
<dbReference type="AlphaFoldDB" id="A0A1C4C3G8"/>
<dbReference type="InterPro" id="IPR011009">
    <property type="entry name" value="Kinase-like_dom_sf"/>
</dbReference>
<dbReference type="RefSeq" id="WP_089710490.1">
    <property type="nucleotide sequence ID" value="NZ_FMAR01000003.1"/>
</dbReference>
<evidence type="ECO:0000313" key="8">
    <source>
        <dbReference type="Proteomes" id="UP000242818"/>
    </source>
</evidence>
<dbReference type="InterPro" id="IPR008271">
    <property type="entry name" value="Ser/Thr_kinase_AS"/>
</dbReference>
<keyword evidence="8" id="KW-1185">Reference proteome</keyword>
<dbReference type="SUPFAM" id="SSF56112">
    <property type="entry name" value="Protein kinase-like (PK-like)"/>
    <property type="match status" value="1"/>
</dbReference>
<dbReference type="PROSITE" id="PS50011">
    <property type="entry name" value="PROTEIN_KINASE_DOM"/>
    <property type="match status" value="1"/>
</dbReference>
<dbReference type="STRING" id="1335309.GA0116948_103389"/>
<organism evidence="7 8">
    <name type="scientific">Chitinophaga costaii</name>
    <dbReference type="NCBI Taxonomy" id="1335309"/>
    <lineage>
        <taxon>Bacteria</taxon>
        <taxon>Pseudomonadati</taxon>
        <taxon>Bacteroidota</taxon>
        <taxon>Chitinophagia</taxon>
        <taxon>Chitinophagales</taxon>
        <taxon>Chitinophagaceae</taxon>
        <taxon>Chitinophaga</taxon>
    </lineage>
</organism>
<evidence type="ECO:0000256" key="4">
    <source>
        <dbReference type="ARBA" id="ARBA00022777"/>
    </source>
</evidence>
<evidence type="ECO:0000259" key="6">
    <source>
        <dbReference type="PROSITE" id="PS50011"/>
    </source>
</evidence>
<proteinExistence type="predicted"/>
<dbReference type="GO" id="GO:0005524">
    <property type="term" value="F:ATP binding"/>
    <property type="evidence" value="ECO:0007669"/>
    <property type="project" value="UniProtKB-KW"/>
</dbReference>
<keyword evidence="3" id="KW-0547">Nucleotide-binding</keyword>
<dbReference type="PROSITE" id="PS00108">
    <property type="entry name" value="PROTEIN_KINASE_ST"/>
    <property type="match status" value="1"/>
</dbReference>
<keyword evidence="5" id="KW-0067">ATP-binding</keyword>
<reference evidence="7 8" key="1">
    <citation type="submission" date="2016-08" db="EMBL/GenBank/DDBJ databases">
        <authorList>
            <person name="Seilhamer J.J."/>
        </authorList>
    </citation>
    <scope>NUCLEOTIDE SEQUENCE [LARGE SCALE GENOMIC DNA]</scope>
    <source>
        <strain evidence="7 8">A37T2</strain>
    </source>
</reference>
<dbReference type="EMBL" id="FMAR01000003">
    <property type="protein sequence ID" value="SCC13676.1"/>
    <property type="molecule type" value="Genomic_DNA"/>
</dbReference>
<keyword evidence="1 7" id="KW-0723">Serine/threonine-protein kinase</keyword>
<dbReference type="PANTHER" id="PTHR24345">
    <property type="entry name" value="SERINE/THREONINE-PROTEIN KINASE PLK"/>
    <property type="match status" value="1"/>
</dbReference>
<evidence type="ECO:0000256" key="2">
    <source>
        <dbReference type="ARBA" id="ARBA00022679"/>
    </source>
</evidence>
<dbReference type="InterPro" id="IPR000719">
    <property type="entry name" value="Prot_kinase_dom"/>
</dbReference>
<gene>
    <name evidence="7" type="ORF">GA0116948_103389</name>
</gene>
<dbReference type="CDD" id="cd14014">
    <property type="entry name" value="STKc_PknB_like"/>
    <property type="match status" value="1"/>
</dbReference>
<sequence length="349" mass="39813">MHNTNTITNLSFEPIKDIGQHGRNSEVCLAKDVQLDCEIVVKKISKTKIVSKDEFFSEARKLNDSEHPNVVPLKFASEDANYIYIGMPYYPDGSLKDLIESRYLTIREVIRYGIQFLSGLNNIHSKKLVHFDIKPDNILLNAANEAMVSDFGLAMATNVWGMAGQDRFYSKHRAPEAIKTNFHSMLYDIYSAGLTLYRLCNGNVQFDNQFNSFQTRDELHHAIVNGQFPDRGNFLPHVPKKMRSIIVKALSINPSDRQQTVLQLMNELSLITESIDWEYSSRQDEWTWVNRRNAKNTCICLKKLANLYSIETTETYGVGKVRKIASACSKDLPQATSEKTLLDLLKTYG</sequence>
<feature type="domain" description="Protein kinase" evidence="6">
    <location>
        <begin position="12"/>
        <end position="270"/>
    </location>
</feature>
<name>A0A1C4C3G8_9BACT</name>
<dbReference type="Proteomes" id="UP000242818">
    <property type="component" value="Unassembled WGS sequence"/>
</dbReference>
<protein>
    <submittedName>
        <fullName evidence="7">Serine/threonine protein kinase</fullName>
    </submittedName>
</protein>
<keyword evidence="2" id="KW-0808">Transferase</keyword>
<dbReference type="Gene3D" id="1.10.510.10">
    <property type="entry name" value="Transferase(Phosphotransferase) domain 1"/>
    <property type="match status" value="1"/>
</dbReference>
<evidence type="ECO:0000256" key="5">
    <source>
        <dbReference type="ARBA" id="ARBA00022840"/>
    </source>
</evidence>
<keyword evidence="4 7" id="KW-0418">Kinase</keyword>
<dbReference type="GO" id="GO:0004674">
    <property type="term" value="F:protein serine/threonine kinase activity"/>
    <property type="evidence" value="ECO:0007669"/>
    <property type="project" value="UniProtKB-KW"/>
</dbReference>
<dbReference type="Pfam" id="PF00069">
    <property type="entry name" value="Pkinase"/>
    <property type="match status" value="1"/>
</dbReference>
<accession>A0A1C4C3G8</accession>